<organism evidence="2 3">
    <name type="scientific">Phlyctema vagabunda</name>
    <dbReference type="NCBI Taxonomy" id="108571"/>
    <lineage>
        <taxon>Eukaryota</taxon>
        <taxon>Fungi</taxon>
        <taxon>Dikarya</taxon>
        <taxon>Ascomycota</taxon>
        <taxon>Pezizomycotina</taxon>
        <taxon>Leotiomycetes</taxon>
        <taxon>Helotiales</taxon>
        <taxon>Dermateaceae</taxon>
        <taxon>Phlyctema</taxon>
    </lineage>
</organism>
<comment type="caution">
    <text evidence="2">The sequence shown here is derived from an EMBL/GenBank/DDBJ whole genome shotgun (WGS) entry which is preliminary data.</text>
</comment>
<feature type="region of interest" description="Disordered" evidence="1">
    <location>
        <begin position="178"/>
        <end position="197"/>
    </location>
</feature>
<gene>
    <name evidence="2" type="ORF">PVAG01_08986</name>
</gene>
<keyword evidence="3" id="KW-1185">Reference proteome</keyword>
<proteinExistence type="predicted"/>
<dbReference type="Proteomes" id="UP001629113">
    <property type="component" value="Unassembled WGS sequence"/>
</dbReference>
<protein>
    <submittedName>
        <fullName evidence="2">Uncharacterized protein</fullName>
    </submittedName>
</protein>
<evidence type="ECO:0000313" key="3">
    <source>
        <dbReference type="Proteomes" id="UP001629113"/>
    </source>
</evidence>
<dbReference type="EMBL" id="JBFCZG010000007">
    <property type="protein sequence ID" value="KAL3420487.1"/>
    <property type="molecule type" value="Genomic_DNA"/>
</dbReference>
<accession>A0ABR4PBF3</accession>
<evidence type="ECO:0000313" key="2">
    <source>
        <dbReference type="EMBL" id="KAL3420487.1"/>
    </source>
</evidence>
<reference evidence="2 3" key="1">
    <citation type="submission" date="2024-06" db="EMBL/GenBank/DDBJ databases">
        <title>Complete genome of Phlyctema vagabunda strain 19-DSS-EL-015.</title>
        <authorList>
            <person name="Fiorenzani C."/>
        </authorList>
    </citation>
    <scope>NUCLEOTIDE SEQUENCE [LARGE SCALE GENOMIC DNA]</scope>
    <source>
        <strain evidence="2 3">19-DSS-EL-015</strain>
    </source>
</reference>
<evidence type="ECO:0000256" key="1">
    <source>
        <dbReference type="SAM" id="MobiDB-lite"/>
    </source>
</evidence>
<name>A0ABR4PBF3_9HELO</name>
<sequence length="321" mass="37464">MASHESGFIAAKQRLSVVLKVAEEKERKQIIEPDEGREPNPWLRRVGWVPHLASLDRDEVRELVEPVEGDEVELQVVYKAFDWMIQGAQFHAVKEVVGIHALFEVNKKEVDKKPHMPFDSWISITTVKTYTDVWKTLLYYVLRAEDDDEAKRPLYQLTPKQQCQLRELRDKIREFGRWKEQQPSRGDPTQEVESDEEIGSMRQIQRRVLQFCIALLNQPLQDHEYENAIISGLAVLGMREDEGWLDAEDYTPKYSAVIKLARLMVVQEAYERQQAEIIRYRARGLTPKEAGRAASSYYRLTRHLVHGFMTMARDEKDPVPM</sequence>